<feature type="DNA-binding region" description="H-T-H motif" evidence="4">
    <location>
        <begin position="44"/>
        <end position="63"/>
    </location>
</feature>
<evidence type="ECO:0000313" key="8">
    <source>
        <dbReference type="Proteomes" id="UP000215483"/>
    </source>
</evidence>
<evidence type="ECO:0000256" key="2">
    <source>
        <dbReference type="ARBA" id="ARBA00023125"/>
    </source>
</evidence>
<dbReference type="Gene3D" id="1.10.10.60">
    <property type="entry name" value="Homeodomain-like"/>
    <property type="match status" value="1"/>
</dbReference>
<evidence type="ECO:0000256" key="4">
    <source>
        <dbReference type="PROSITE-ProRule" id="PRU00335"/>
    </source>
</evidence>
<dbReference type="PANTHER" id="PTHR30055">
    <property type="entry name" value="HTH-TYPE TRANSCRIPTIONAL REGULATOR RUTR"/>
    <property type="match status" value="1"/>
</dbReference>
<dbReference type="Pfam" id="PF17754">
    <property type="entry name" value="TetR_C_14"/>
    <property type="match status" value="1"/>
</dbReference>
<feature type="domain" description="HTH tetR-type" evidence="6">
    <location>
        <begin position="21"/>
        <end position="81"/>
    </location>
</feature>
<keyword evidence="8" id="KW-1185">Reference proteome</keyword>
<dbReference type="InterPro" id="IPR041347">
    <property type="entry name" value="MftR_C"/>
</dbReference>
<organism evidence="7 8">
    <name type="scientific">Streptomyces diastatochromogenes</name>
    <dbReference type="NCBI Taxonomy" id="42236"/>
    <lineage>
        <taxon>Bacteria</taxon>
        <taxon>Bacillati</taxon>
        <taxon>Actinomycetota</taxon>
        <taxon>Actinomycetes</taxon>
        <taxon>Kitasatosporales</taxon>
        <taxon>Streptomycetaceae</taxon>
        <taxon>Streptomyces</taxon>
    </lineage>
</organism>
<keyword evidence="1" id="KW-0805">Transcription regulation</keyword>
<dbReference type="Gene3D" id="1.10.357.10">
    <property type="entry name" value="Tetracycline Repressor, domain 2"/>
    <property type="match status" value="1"/>
</dbReference>
<dbReference type="InterPro" id="IPR050109">
    <property type="entry name" value="HTH-type_TetR-like_transc_reg"/>
</dbReference>
<evidence type="ECO:0000256" key="3">
    <source>
        <dbReference type="ARBA" id="ARBA00023163"/>
    </source>
</evidence>
<feature type="region of interest" description="Disordered" evidence="5">
    <location>
        <begin position="1"/>
        <end position="21"/>
    </location>
</feature>
<dbReference type="Proteomes" id="UP000215483">
    <property type="component" value="Unassembled WGS sequence"/>
</dbReference>
<dbReference type="PANTHER" id="PTHR30055:SF238">
    <property type="entry name" value="MYCOFACTOCIN BIOSYNTHESIS TRANSCRIPTIONAL REGULATOR MFTR-RELATED"/>
    <property type="match status" value="1"/>
</dbReference>
<dbReference type="SUPFAM" id="SSF46689">
    <property type="entry name" value="Homeodomain-like"/>
    <property type="match status" value="1"/>
</dbReference>
<keyword evidence="3" id="KW-0804">Transcription</keyword>
<dbReference type="InterPro" id="IPR001647">
    <property type="entry name" value="HTH_TetR"/>
</dbReference>
<reference evidence="7 8" key="1">
    <citation type="submission" date="2016-07" db="EMBL/GenBank/DDBJ databases">
        <title>Draft genome of Streptomyces diastatochromogenes.</title>
        <authorList>
            <person name="Podduturi R."/>
            <person name="Lukassen M.B."/>
            <person name="Clausen N."/>
            <person name="Nielsen J.L."/>
            <person name="Jorgensen N.O."/>
        </authorList>
    </citation>
    <scope>NUCLEOTIDE SEQUENCE [LARGE SCALE GENOMIC DNA]</scope>
    <source>
        <strain evidence="7 8">DSM 40608</strain>
    </source>
</reference>
<dbReference type="Pfam" id="PF00440">
    <property type="entry name" value="TetR_N"/>
    <property type="match status" value="1"/>
</dbReference>
<dbReference type="EMBL" id="MCGQ01000001">
    <property type="protein sequence ID" value="OXZ00569.1"/>
    <property type="molecule type" value="Genomic_DNA"/>
</dbReference>
<accession>A0A233SY65</accession>
<gene>
    <name evidence="7" type="ORF">BEK98_00430</name>
</gene>
<name>A0A233SY65_STRDA</name>
<evidence type="ECO:0000256" key="5">
    <source>
        <dbReference type="SAM" id="MobiDB-lite"/>
    </source>
</evidence>
<comment type="caution">
    <text evidence="7">The sequence shown here is derived from an EMBL/GenBank/DDBJ whole genome shotgun (WGS) entry which is preliminary data.</text>
</comment>
<keyword evidence="2 4" id="KW-0238">DNA-binding</keyword>
<sequence>MADTSRPRRATPSTLRDRTRQAMRAEVSAVAFRLFAEQGFDKTTVDQIAAEAGLSRATFFRYFGTKEDVVLGDLEDLGRDVAGRLAERPADERPWDSLRRAFDALTDFNADEPENALAYVRMLYEAPSLKARHWEKQQAWQELLVPEVARRLGTDPAAAEDPRARALVSSALACKDAATDAWTACNGAVPLAVLIDRAMGALTA</sequence>
<proteinExistence type="predicted"/>
<dbReference type="PROSITE" id="PS01081">
    <property type="entry name" value="HTH_TETR_1"/>
    <property type="match status" value="1"/>
</dbReference>
<dbReference type="InterPro" id="IPR009057">
    <property type="entry name" value="Homeodomain-like_sf"/>
</dbReference>
<dbReference type="GO" id="GO:0000976">
    <property type="term" value="F:transcription cis-regulatory region binding"/>
    <property type="evidence" value="ECO:0007669"/>
    <property type="project" value="TreeGrafter"/>
</dbReference>
<dbReference type="AlphaFoldDB" id="A0A233SY65"/>
<evidence type="ECO:0000256" key="1">
    <source>
        <dbReference type="ARBA" id="ARBA00023015"/>
    </source>
</evidence>
<dbReference type="InterPro" id="IPR023772">
    <property type="entry name" value="DNA-bd_HTH_TetR-type_CS"/>
</dbReference>
<dbReference type="GO" id="GO:0003700">
    <property type="term" value="F:DNA-binding transcription factor activity"/>
    <property type="evidence" value="ECO:0007669"/>
    <property type="project" value="TreeGrafter"/>
</dbReference>
<dbReference type="RefSeq" id="WP_208642963.1">
    <property type="nucleotide sequence ID" value="NZ_MCGQ01000001.1"/>
</dbReference>
<protein>
    <submittedName>
        <fullName evidence="7">TetR family transcriptional regulator</fullName>
    </submittedName>
</protein>
<dbReference type="PRINTS" id="PR00455">
    <property type="entry name" value="HTHTETR"/>
</dbReference>
<evidence type="ECO:0000259" key="6">
    <source>
        <dbReference type="PROSITE" id="PS50977"/>
    </source>
</evidence>
<dbReference type="PROSITE" id="PS50977">
    <property type="entry name" value="HTH_TETR_2"/>
    <property type="match status" value="1"/>
</dbReference>
<evidence type="ECO:0000313" key="7">
    <source>
        <dbReference type="EMBL" id="OXZ00569.1"/>
    </source>
</evidence>